<gene>
    <name evidence="9" type="ORF">EF514_02060</name>
</gene>
<evidence type="ECO:0000256" key="7">
    <source>
        <dbReference type="RuleBase" id="RU363032"/>
    </source>
</evidence>
<reference evidence="9 10" key="1">
    <citation type="submission" date="2018-11" db="EMBL/GenBank/DDBJ databases">
        <title>Genome sequencing and assembly of Anaerosphaera sp. nov., GS7-6-2.</title>
        <authorList>
            <person name="Rettenmaier R."/>
            <person name="Liebl W."/>
            <person name="Zverlov V."/>
        </authorList>
    </citation>
    <scope>NUCLEOTIDE SEQUENCE [LARGE SCALE GENOMIC DNA]</scope>
    <source>
        <strain evidence="9 10">GS7-6-2</strain>
    </source>
</reference>
<evidence type="ECO:0000256" key="6">
    <source>
        <dbReference type="ARBA" id="ARBA00023136"/>
    </source>
</evidence>
<keyword evidence="10" id="KW-1185">Reference proteome</keyword>
<dbReference type="PANTHER" id="PTHR30151:SF0">
    <property type="entry name" value="ABC TRANSPORTER PERMEASE PROTEIN MJ0413-RELATED"/>
    <property type="match status" value="1"/>
</dbReference>
<dbReference type="InterPro" id="IPR035906">
    <property type="entry name" value="MetI-like_sf"/>
</dbReference>
<dbReference type="Gene3D" id="1.10.3720.10">
    <property type="entry name" value="MetI-like"/>
    <property type="match status" value="1"/>
</dbReference>
<accession>A0A437S8V3</accession>
<dbReference type="PROSITE" id="PS50928">
    <property type="entry name" value="ABC_TM1"/>
    <property type="match status" value="1"/>
</dbReference>
<evidence type="ECO:0000256" key="1">
    <source>
        <dbReference type="ARBA" id="ARBA00004651"/>
    </source>
</evidence>
<evidence type="ECO:0000313" key="10">
    <source>
        <dbReference type="Proteomes" id="UP000288812"/>
    </source>
</evidence>
<proteinExistence type="inferred from homology"/>
<keyword evidence="3" id="KW-1003">Cell membrane</keyword>
<comment type="subcellular location">
    <subcellularLocation>
        <location evidence="1 7">Cell membrane</location>
        <topology evidence="1 7">Multi-pass membrane protein</topology>
    </subcellularLocation>
</comment>
<keyword evidence="6 7" id="KW-0472">Membrane</keyword>
<evidence type="ECO:0000256" key="5">
    <source>
        <dbReference type="ARBA" id="ARBA00022989"/>
    </source>
</evidence>
<dbReference type="AlphaFoldDB" id="A0A437S8V3"/>
<dbReference type="PANTHER" id="PTHR30151">
    <property type="entry name" value="ALKANE SULFONATE ABC TRANSPORTER-RELATED, MEMBRANE SUBUNIT"/>
    <property type="match status" value="1"/>
</dbReference>
<keyword evidence="2 7" id="KW-0813">Transport</keyword>
<organism evidence="9 10">
    <name type="scientific">Anaerosphaera multitolerans</name>
    <dbReference type="NCBI Taxonomy" id="2487351"/>
    <lineage>
        <taxon>Bacteria</taxon>
        <taxon>Bacillati</taxon>
        <taxon>Bacillota</taxon>
        <taxon>Tissierellia</taxon>
        <taxon>Tissierellales</taxon>
        <taxon>Peptoniphilaceae</taxon>
        <taxon>Anaerosphaera</taxon>
    </lineage>
</organism>
<feature type="transmembrane region" description="Helical" evidence="7">
    <location>
        <begin position="121"/>
        <end position="139"/>
    </location>
</feature>
<feature type="transmembrane region" description="Helical" evidence="7">
    <location>
        <begin position="96"/>
        <end position="115"/>
    </location>
</feature>
<evidence type="ECO:0000256" key="4">
    <source>
        <dbReference type="ARBA" id="ARBA00022692"/>
    </source>
</evidence>
<comment type="similarity">
    <text evidence="7">Belongs to the binding-protein-dependent transport system permease family.</text>
</comment>
<feature type="transmembrane region" description="Helical" evidence="7">
    <location>
        <begin position="221"/>
        <end position="242"/>
    </location>
</feature>
<evidence type="ECO:0000259" key="8">
    <source>
        <dbReference type="PROSITE" id="PS50928"/>
    </source>
</evidence>
<evidence type="ECO:0000256" key="3">
    <source>
        <dbReference type="ARBA" id="ARBA00022475"/>
    </source>
</evidence>
<feature type="transmembrane region" description="Helical" evidence="7">
    <location>
        <begin position="65"/>
        <end position="84"/>
    </location>
</feature>
<name>A0A437S8V3_9FIRM</name>
<evidence type="ECO:0000313" key="9">
    <source>
        <dbReference type="EMBL" id="RVU55535.1"/>
    </source>
</evidence>
<protein>
    <submittedName>
        <fullName evidence="9">ABC transporter permease subunit</fullName>
    </submittedName>
</protein>
<dbReference type="SUPFAM" id="SSF161098">
    <property type="entry name" value="MetI-like"/>
    <property type="match status" value="1"/>
</dbReference>
<dbReference type="EMBL" id="RLIH01000002">
    <property type="protein sequence ID" value="RVU55535.1"/>
    <property type="molecule type" value="Genomic_DNA"/>
</dbReference>
<dbReference type="GO" id="GO:0005886">
    <property type="term" value="C:plasma membrane"/>
    <property type="evidence" value="ECO:0007669"/>
    <property type="project" value="UniProtKB-SubCell"/>
</dbReference>
<dbReference type="RefSeq" id="WP_127723312.1">
    <property type="nucleotide sequence ID" value="NZ_RLIH01000002.1"/>
</dbReference>
<sequence length="247" mass="28221">MKTFTIKDNVKKFLTVLFWILIWQVVSLFTEEILFVSPFKVLPKIFENLGDLNFYQNLLSTVLKVSWGFILGLIAALFLGGLSYRFKVFQELISPLILFLKSVPVVSFIMLAWLFLSPQGIPVLISFIIVVPIVYLNFYEGLSRVDKSYLNMAEVFNVGLWKKVEYIYLPSVRGYLLSAVELSIGMAWKSGLAAEVITFPEFGLGALIYNSKLYLDTVNLFAYTIMAVVSCYILEKGVLYIIRRILK</sequence>
<feature type="domain" description="ABC transmembrane type-1" evidence="8">
    <location>
        <begin position="54"/>
        <end position="238"/>
    </location>
</feature>
<dbReference type="GO" id="GO:0055085">
    <property type="term" value="P:transmembrane transport"/>
    <property type="evidence" value="ECO:0007669"/>
    <property type="project" value="InterPro"/>
</dbReference>
<comment type="caution">
    <text evidence="9">The sequence shown here is derived from an EMBL/GenBank/DDBJ whole genome shotgun (WGS) entry which is preliminary data.</text>
</comment>
<feature type="transmembrane region" description="Helical" evidence="7">
    <location>
        <begin position="12"/>
        <end position="30"/>
    </location>
</feature>
<dbReference type="InterPro" id="IPR000515">
    <property type="entry name" value="MetI-like"/>
</dbReference>
<evidence type="ECO:0000256" key="2">
    <source>
        <dbReference type="ARBA" id="ARBA00022448"/>
    </source>
</evidence>
<dbReference type="CDD" id="cd06261">
    <property type="entry name" value="TM_PBP2"/>
    <property type="match status" value="1"/>
</dbReference>
<keyword evidence="4 7" id="KW-0812">Transmembrane</keyword>
<feature type="transmembrane region" description="Helical" evidence="7">
    <location>
        <begin position="192"/>
        <end position="209"/>
    </location>
</feature>
<dbReference type="Proteomes" id="UP000288812">
    <property type="component" value="Unassembled WGS sequence"/>
</dbReference>
<keyword evidence="5 7" id="KW-1133">Transmembrane helix</keyword>
<dbReference type="OrthoDB" id="308958at2"/>
<dbReference type="Pfam" id="PF00528">
    <property type="entry name" value="BPD_transp_1"/>
    <property type="match status" value="1"/>
</dbReference>